<accession>A0A917DBE6</accession>
<dbReference type="Pfam" id="PF02738">
    <property type="entry name" value="MoCoBD_1"/>
    <property type="match status" value="1"/>
</dbReference>
<dbReference type="SUPFAM" id="SSF56003">
    <property type="entry name" value="Molybdenum cofactor-binding domain"/>
    <property type="match status" value="2"/>
</dbReference>
<dbReference type="InterPro" id="IPR036909">
    <property type="entry name" value="Cyt_c-like_dom_sf"/>
</dbReference>
<dbReference type="SMART" id="SM01008">
    <property type="entry name" value="Ald_Xan_dh_C"/>
    <property type="match status" value="1"/>
</dbReference>
<dbReference type="InterPro" id="IPR052516">
    <property type="entry name" value="N-heterocyclic_Hydroxylase"/>
</dbReference>
<sequence>MADLAGTATDAGSLAIVSPTVGTHEEIFLSIGADGAIVAFNGHVDLGTGIRTALTQIVAEELDVGPERVAMVLGDTERTPDQGPTIASETIQVAAVPLRRAAAQARHHLAEMAAVRLGVAPETLRLEDGLFFTDAASNERIGFGELVAGETVRLRLVPDDRHLKPASAYRLVGRSLPRLDIPAKALGDFTYVHDVRVPGMLHGRVVRPPYAGRDSGDFIGRSLIAVEAESIAHLPGIVAVVSEGDFVGVVAEREEEAEAAMNAIVVRWHPVPPLPDLTDIAEALRAHPSTARTLLDRGDVDAALASAETRLQRTYVWPYHMHASIGPSCSVADYSGDRLVLWSGTQNPHMLRADLSRLLDLPAGQIDIRRHEAAGCYGRNCADDVGCDAALLSRAVGRPVRVQLTREQEHAWEPKGAAQLMEVDGGLGPGGSLAAYDFQSRYPSNRGPNLALLLTGVVPPLPQPSDMGDRTAIPPYHYEAARVTVHDMAPIVRASWMRGVSAMPNCFAHESYIDELATEAGVDPVAFRLRHLGDPRAAELVRATAERAGWVPRTVPQKIRDGGILRGQGFAQATYVHGTFPGTAAAQSAWVADVAVDPATGEVVLERITVGQDSGQMINPDGVRHQIHGNVIQSISRVMQETVNFGATGVTTREWGAYPLIAFPDVPAIDALMLHRPDQPPLGAGESASVPSAAAIANAIFDATGVRFREVPFTPERIKAGLEGVALPRPPASLPPPLPTPAKARPWRMLAPLGAALAASIGTAALAIPWRAEIAPIAPRGASLYSAETLERGRVLAEVGDCAVCHTAEDGAVNAGGRGLETPFGTVMSTNITPDTETGIGAWPYPAFARAMREGISRDGRHLYPAFPYTAFAGMTDIDLEALYAYLMAQAPVRAAVPETRLAFPFSIRPAMAVWNALFHDPAPFKPSPDRSAAWNRGAYLVEGPGHCSACHSPRNAFGAEVQGAMRFAGSTVDGWNAPGLGAHASGPMPWSEDALFAYLRTGRSENHGIAAGPMAPVIDGLAALPDEDIRAMATYLASPPGSLPEAATPAARQSAFEDAGATAARLVAASEAGARPATSAGARLFDGACAACHRPEAKGVLLNAGTALALSTKVHADRPDNFLHTVLGGIAAPRDGSHAGMPGLAGNLSDGQIADLAAYVRGRFALGRPAWPDLVANTRRLRD</sequence>
<dbReference type="PANTHER" id="PTHR47495:SF1">
    <property type="entry name" value="BLL3820 PROTEIN"/>
    <property type="match status" value="1"/>
</dbReference>
<evidence type="ECO:0000259" key="9">
    <source>
        <dbReference type="PROSITE" id="PS51007"/>
    </source>
</evidence>
<dbReference type="Pfam" id="PF20256">
    <property type="entry name" value="MoCoBD_2"/>
    <property type="match status" value="2"/>
</dbReference>
<comment type="caution">
    <text evidence="10">The sequence shown here is derived from an EMBL/GenBank/DDBJ whole genome shotgun (WGS) entry which is preliminary data.</text>
</comment>
<evidence type="ECO:0000256" key="4">
    <source>
        <dbReference type="ARBA" id="ARBA00022660"/>
    </source>
</evidence>
<evidence type="ECO:0000256" key="6">
    <source>
        <dbReference type="ARBA" id="ARBA00022982"/>
    </source>
</evidence>
<dbReference type="PROSITE" id="PS51007">
    <property type="entry name" value="CYTC"/>
    <property type="match status" value="3"/>
</dbReference>
<dbReference type="InterPro" id="IPR008168">
    <property type="entry name" value="Cyt_C_IC"/>
</dbReference>
<dbReference type="Gene3D" id="1.10.760.10">
    <property type="entry name" value="Cytochrome c-like domain"/>
    <property type="match status" value="3"/>
</dbReference>
<keyword evidence="7 8" id="KW-0408">Iron</keyword>
<comment type="cofactor">
    <cofactor evidence="1">
        <name>heme c</name>
        <dbReference type="ChEBI" id="CHEBI:61717"/>
    </cofactor>
</comment>
<keyword evidence="3 8" id="KW-0349">Heme</keyword>
<evidence type="ECO:0000256" key="5">
    <source>
        <dbReference type="ARBA" id="ARBA00022723"/>
    </source>
</evidence>
<dbReference type="PANTHER" id="PTHR47495">
    <property type="entry name" value="ALDEHYDE DEHYDROGENASE"/>
    <property type="match status" value="1"/>
</dbReference>
<dbReference type="Gene3D" id="3.90.1170.50">
    <property type="entry name" value="Aldehyde oxidase/xanthine dehydrogenase, a/b hammerhead"/>
    <property type="match status" value="1"/>
</dbReference>
<evidence type="ECO:0000256" key="8">
    <source>
        <dbReference type="PROSITE-ProRule" id="PRU00433"/>
    </source>
</evidence>
<proteinExistence type="predicted"/>
<dbReference type="PRINTS" id="PR00605">
    <property type="entry name" value="CYTCHROMECIC"/>
</dbReference>
<dbReference type="InterPro" id="IPR037165">
    <property type="entry name" value="AldOxase/xan_DH_Mopterin-bd_sf"/>
</dbReference>
<dbReference type="InterPro" id="IPR046867">
    <property type="entry name" value="AldOxase/xan_DH_MoCoBD2"/>
</dbReference>
<gene>
    <name evidence="10" type="ORF">GCM10011335_27320</name>
</gene>
<dbReference type="Gene3D" id="3.30.365.10">
    <property type="entry name" value="Aldehyde oxidase/xanthine dehydrogenase, molybdopterin binding domain"/>
    <property type="match status" value="4"/>
</dbReference>
<keyword evidence="11" id="KW-1185">Reference proteome</keyword>
<reference evidence="10" key="1">
    <citation type="journal article" date="2014" name="Int. J. Syst. Evol. Microbiol.">
        <title>Complete genome sequence of Corynebacterium casei LMG S-19264T (=DSM 44701T), isolated from a smear-ripened cheese.</title>
        <authorList>
            <consortium name="US DOE Joint Genome Institute (JGI-PGF)"/>
            <person name="Walter F."/>
            <person name="Albersmeier A."/>
            <person name="Kalinowski J."/>
            <person name="Ruckert C."/>
        </authorList>
    </citation>
    <scope>NUCLEOTIDE SEQUENCE</scope>
    <source>
        <strain evidence="10">CGMCC 1.15493</strain>
    </source>
</reference>
<keyword evidence="2" id="KW-0813">Transport</keyword>
<dbReference type="GO" id="GO:0020037">
    <property type="term" value="F:heme binding"/>
    <property type="evidence" value="ECO:0007669"/>
    <property type="project" value="InterPro"/>
</dbReference>
<dbReference type="GO" id="GO:0009055">
    <property type="term" value="F:electron transfer activity"/>
    <property type="evidence" value="ECO:0007669"/>
    <property type="project" value="InterPro"/>
</dbReference>
<dbReference type="InterPro" id="IPR009056">
    <property type="entry name" value="Cyt_c-like_dom"/>
</dbReference>
<evidence type="ECO:0000313" key="11">
    <source>
        <dbReference type="Proteomes" id="UP000613160"/>
    </source>
</evidence>
<evidence type="ECO:0000256" key="7">
    <source>
        <dbReference type="ARBA" id="ARBA00023004"/>
    </source>
</evidence>
<keyword evidence="4" id="KW-0679">Respiratory chain</keyword>
<dbReference type="EMBL" id="BMJJ01000006">
    <property type="protein sequence ID" value="GGD22965.1"/>
    <property type="molecule type" value="Genomic_DNA"/>
</dbReference>
<keyword evidence="6" id="KW-0249">Electron transport</keyword>
<dbReference type="InterPro" id="IPR000674">
    <property type="entry name" value="Ald_Oxase/Xan_DH_a/b"/>
</dbReference>
<organism evidence="10 11">
    <name type="scientific">Aureimonas glaciei</name>
    <dbReference type="NCBI Taxonomy" id="1776957"/>
    <lineage>
        <taxon>Bacteria</taxon>
        <taxon>Pseudomonadati</taxon>
        <taxon>Pseudomonadota</taxon>
        <taxon>Alphaproteobacteria</taxon>
        <taxon>Hyphomicrobiales</taxon>
        <taxon>Aurantimonadaceae</taxon>
        <taxon>Aureimonas</taxon>
    </lineage>
</organism>
<protein>
    <submittedName>
        <fullName evidence="10">Aldehyde dehydrogenase</fullName>
    </submittedName>
</protein>
<evidence type="ECO:0000256" key="3">
    <source>
        <dbReference type="ARBA" id="ARBA00022617"/>
    </source>
</evidence>
<evidence type="ECO:0000256" key="1">
    <source>
        <dbReference type="ARBA" id="ARBA00001926"/>
    </source>
</evidence>
<keyword evidence="5 8" id="KW-0479">Metal-binding</keyword>
<dbReference type="InterPro" id="IPR036856">
    <property type="entry name" value="Ald_Oxase/Xan_DH_a/b_sf"/>
</dbReference>
<dbReference type="SUPFAM" id="SSF54665">
    <property type="entry name" value="CO dehydrogenase molybdoprotein N-domain-like"/>
    <property type="match status" value="1"/>
</dbReference>
<dbReference type="InterPro" id="IPR008274">
    <property type="entry name" value="AldOxase/xan_DH_MoCoBD1"/>
</dbReference>
<dbReference type="SUPFAM" id="SSF46626">
    <property type="entry name" value="Cytochrome c"/>
    <property type="match status" value="3"/>
</dbReference>
<evidence type="ECO:0000256" key="2">
    <source>
        <dbReference type="ARBA" id="ARBA00022448"/>
    </source>
</evidence>
<dbReference type="Pfam" id="PF00034">
    <property type="entry name" value="Cytochrom_C"/>
    <property type="match status" value="2"/>
</dbReference>
<dbReference type="Proteomes" id="UP000613160">
    <property type="component" value="Unassembled WGS sequence"/>
</dbReference>
<feature type="domain" description="Cytochrome c" evidence="9">
    <location>
        <begin position="1077"/>
        <end position="1165"/>
    </location>
</feature>
<dbReference type="GO" id="GO:0005506">
    <property type="term" value="F:iron ion binding"/>
    <property type="evidence" value="ECO:0007669"/>
    <property type="project" value="InterPro"/>
</dbReference>
<reference evidence="10" key="2">
    <citation type="submission" date="2020-09" db="EMBL/GenBank/DDBJ databases">
        <authorList>
            <person name="Sun Q."/>
            <person name="Zhou Y."/>
        </authorList>
    </citation>
    <scope>NUCLEOTIDE SEQUENCE</scope>
    <source>
        <strain evidence="10">CGMCC 1.15493</strain>
    </source>
</reference>
<name>A0A917DBE6_9HYPH</name>
<feature type="domain" description="Cytochrome c" evidence="9">
    <location>
        <begin position="776"/>
        <end position="891"/>
    </location>
</feature>
<dbReference type="GO" id="GO:0016491">
    <property type="term" value="F:oxidoreductase activity"/>
    <property type="evidence" value="ECO:0007669"/>
    <property type="project" value="InterPro"/>
</dbReference>
<feature type="domain" description="Cytochrome c" evidence="9">
    <location>
        <begin position="933"/>
        <end position="1041"/>
    </location>
</feature>
<evidence type="ECO:0000313" key="10">
    <source>
        <dbReference type="EMBL" id="GGD22965.1"/>
    </source>
</evidence>
<dbReference type="AlphaFoldDB" id="A0A917DBE6"/>